<keyword evidence="3 14" id="KW-0813">Transport</keyword>
<dbReference type="InterPro" id="IPR050277">
    <property type="entry name" value="Sodium:Solute_Symporter"/>
</dbReference>
<keyword evidence="7 14" id="KW-1133">Transmembrane helix</keyword>
<reference evidence="16" key="1">
    <citation type="submission" date="2016-02" db="EMBL/GenBank/DDBJ databases">
        <authorList>
            <person name="liu f."/>
        </authorList>
    </citation>
    <scope>NUCLEOTIDE SEQUENCE [LARGE SCALE GENOMIC DNA]</scope>
</reference>
<evidence type="ECO:0000256" key="14">
    <source>
        <dbReference type="RuleBase" id="RU366012"/>
    </source>
</evidence>
<keyword evidence="16" id="KW-1185">Reference proteome</keyword>
<evidence type="ECO:0000313" key="16">
    <source>
        <dbReference type="Proteomes" id="UP000182631"/>
    </source>
</evidence>
<evidence type="ECO:0000256" key="12">
    <source>
        <dbReference type="ARBA" id="ARBA00033708"/>
    </source>
</evidence>
<dbReference type="Gene3D" id="1.20.1730.10">
    <property type="entry name" value="Sodium/glucose cotransporter"/>
    <property type="match status" value="1"/>
</dbReference>
<feature type="transmembrane region" description="Helical" evidence="14">
    <location>
        <begin position="214"/>
        <end position="232"/>
    </location>
</feature>
<comment type="catalytic activity">
    <reaction evidence="12">
        <text>L-proline(in) + Na(+)(in) = L-proline(out) + Na(+)(out)</text>
        <dbReference type="Rhea" id="RHEA:28967"/>
        <dbReference type="ChEBI" id="CHEBI:29101"/>
        <dbReference type="ChEBI" id="CHEBI:60039"/>
    </reaction>
</comment>
<evidence type="ECO:0000256" key="11">
    <source>
        <dbReference type="ARBA" id="ARBA00023201"/>
    </source>
</evidence>
<feature type="transmembrane region" description="Helical" evidence="14">
    <location>
        <begin position="150"/>
        <end position="172"/>
    </location>
</feature>
<dbReference type="InterPro" id="IPR011851">
    <property type="entry name" value="Na/Pro_symporter"/>
</dbReference>
<keyword evidence="5 14" id="KW-0812">Transmembrane</keyword>
<feature type="transmembrane region" description="Helical" evidence="14">
    <location>
        <begin position="184"/>
        <end position="207"/>
    </location>
</feature>
<dbReference type="PANTHER" id="PTHR48086:SF3">
    <property type="entry name" value="SODIUM_PROLINE SYMPORTER"/>
    <property type="match status" value="1"/>
</dbReference>
<evidence type="ECO:0000256" key="5">
    <source>
        <dbReference type="ARBA" id="ARBA00022692"/>
    </source>
</evidence>
<feature type="transmembrane region" description="Helical" evidence="14">
    <location>
        <begin position="335"/>
        <end position="355"/>
    </location>
</feature>
<dbReference type="NCBIfam" id="TIGR00813">
    <property type="entry name" value="sss"/>
    <property type="match status" value="1"/>
</dbReference>
<evidence type="ECO:0000256" key="1">
    <source>
        <dbReference type="ARBA" id="ARBA00004651"/>
    </source>
</evidence>
<feature type="transmembrane region" description="Helical" evidence="14">
    <location>
        <begin position="24"/>
        <end position="49"/>
    </location>
</feature>
<evidence type="ECO:0000256" key="9">
    <source>
        <dbReference type="ARBA" id="ARBA00023065"/>
    </source>
</evidence>
<dbReference type="InterPro" id="IPR001734">
    <property type="entry name" value="Na/solute_symporter"/>
</dbReference>
<evidence type="ECO:0000256" key="6">
    <source>
        <dbReference type="ARBA" id="ARBA00022847"/>
    </source>
</evidence>
<dbReference type="GO" id="GO:0005298">
    <property type="term" value="F:proline:sodium symporter activity"/>
    <property type="evidence" value="ECO:0007669"/>
    <property type="project" value="UniProtKB-UniRule"/>
</dbReference>
<dbReference type="Pfam" id="PF00474">
    <property type="entry name" value="SSF"/>
    <property type="match status" value="1"/>
</dbReference>
<comment type="similarity">
    <text evidence="2 13">Belongs to the sodium:solute symporter (SSF) (TC 2.A.21) family.</text>
</comment>
<keyword evidence="11 14" id="KW-0739">Sodium transport</keyword>
<keyword evidence="14" id="KW-0029">Amino-acid transport</keyword>
<evidence type="ECO:0000256" key="7">
    <source>
        <dbReference type="ARBA" id="ARBA00022989"/>
    </source>
</evidence>
<feature type="transmembrane region" description="Helical" evidence="14">
    <location>
        <begin position="386"/>
        <end position="403"/>
    </location>
</feature>
<dbReference type="EMBL" id="FITM01000138">
    <property type="protein sequence ID" value="SAY39179.1"/>
    <property type="molecule type" value="Genomic_DNA"/>
</dbReference>
<dbReference type="OrthoDB" id="9810181at2"/>
<proteinExistence type="inferred from homology"/>
<dbReference type="PROSITE" id="PS50283">
    <property type="entry name" value="NA_SOLUT_SYMP_3"/>
    <property type="match status" value="1"/>
</dbReference>
<keyword evidence="10 14" id="KW-0472">Membrane</keyword>
<feature type="non-terminal residue" evidence="15">
    <location>
        <position position="1"/>
    </location>
</feature>
<feature type="transmembrane region" description="Helical" evidence="14">
    <location>
        <begin position="252"/>
        <end position="270"/>
    </location>
</feature>
<dbReference type="InterPro" id="IPR038377">
    <property type="entry name" value="Na/Glc_symporter_sf"/>
</dbReference>
<organism evidence="15 16">
    <name type="scientific">Candidatus Synechococcus spongiarum</name>
    <dbReference type="NCBI Taxonomy" id="431041"/>
    <lineage>
        <taxon>Bacteria</taxon>
        <taxon>Bacillati</taxon>
        <taxon>Cyanobacteriota</taxon>
        <taxon>Cyanophyceae</taxon>
        <taxon>Synechococcales</taxon>
        <taxon>Synechococcaceae</taxon>
        <taxon>Synechococcus</taxon>
    </lineage>
</organism>
<dbReference type="AlphaFoldDB" id="A0A164ZS46"/>
<protein>
    <recommendedName>
        <fullName evidence="14">Sodium/proline symporter</fullName>
    </recommendedName>
    <alternativeName>
        <fullName evidence="14">Proline permease</fullName>
    </alternativeName>
</protein>
<evidence type="ECO:0000256" key="10">
    <source>
        <dbReference type="ARBA" id="ARBA00023136"/>
    </source>
</evidence>
<evidence type="ECO:0000256" key="2">
    <source>
        <dbReference type="ARBA" id="ARBA00006434"/>
    </source>
</evidence>
<dbReference type="Proteomes" id="UP000182631">
    <property type="component" value="Unassembled WGS sequence"/>
</dbReference>
<dbReference type="RefSeq" id="WP_143324627.1">
    <property type="nucleotide sequence ID" value="NZ_FITM01000138.1"/>
</dbReference>
<keyword evidence="8 14" id="KW-0915">Sodium</keyword>
<dbReference type="GO" id="GO:0031402">
    <property type="term" value="F:sodium ion binding"/>
    <property type="evidence" value="ECO:0007669"/>
    <property type="project" value="UniProtKB-UniRule"/>
</dbReference>
<feature type="transmembrane region" description="Helical" evidence="14">
    <location>
        <begin position="465"/>
        <end position="483"/>
    </location>
</feature>
<dbReference type="PANTHER" id="PTHR48086">
    <property type="entry name" value="SODIUM/PROLINE SYMPORTER-RELATED"/>
    <property type="match status" value="1"/>
</dbReference>
<keyword evidence="4 14" id="KW-1003">Cell membrane</keyword>
<comment type="function">
    <text evidence="14">Catalyzes the sodium-dependent uptake of extracellular L-proline.</text>
</comment>
<feature type="transmembrane region" description="Helical" evidence="14">
    <location>
        <begin position="291"/>
        <end position="315"/>
    </location>
</feature>
<comment type="caution">
    <text evidence="14">Lacks conserved residue(s) required for the propagation of feature annotation.</text>
</comment>
<keyword evidence="9 14" id="KW-0406">Ion transport</keyword>
<keyword evidence="6 14" id="KW-0769">Symport</keyword>
<evidence type="ECO:0000256" key="13">
    <source>
        <dbReference type="RuleBase" id="RU362091"/>
    </source>
</evidence>
<evidence type="ECO:0000256" key="8">
    <source>
        <dbReference type="ARBA" id="ARBA00023053"/>
    </source>
</evidence>
<sequence length="517" mass="55080">TGRSMGINGQIESDKILPLRRVPFATMASSILVFGLYLVAIASIAYVGWRRTRTLSDYVLGGRSLSPFTAALSTGASNMSAWVMLSFPALAYSHSTRAVLMAVSLVAGQYVSVRTVAPRLRVYSEKLDDAQTLPKFLCERTGRSGKKGMLLRGLCSLTLLFFMLVYVASGLLASGKLLANLFDIPLSSAIIVGAMVIGGYTLLGGFLAISWTDVLQGLMMVMILVGLPLAMVSAPDAAAPAMGTPPDLDQSLGWTLVISSLSWGLGYIGLPHSVMRYKAIRDVGDIPAYRRILMGWLVPVFMGGLAIGLAARPWYQGASATLNEDLTLKMIELFFNPWMAGLALSAIMAAIMSTADSQLLLASVSFSEDILAPLLLHLSPTQRLRIGRWTVLSITIVSLVLVLQGSNTILSLVSYAWAGLGAAFGPVLVFALFWRRLSYGAAVAGVATGGLGTILLHTYPPVAGIYELLPAFVLSTLAIWLVGRYAGPDAAATAVFDQLDAGAARDYGQRSRSRLAT</sequence>
<evidence type="ECO:0000256" key="4">
    <source>
        <dbReference type="ARBA" id="ARBA00022475"/>
    </source>
</evidence>
<feature type="transmembrane region" description="Helical" evidence="14">
    <location>
        <begin position="441"/>
        <end position="459"/>
    </location>
</feature>
<accession>A0A164ZS46</accession>
<evidence type="ECO:0000256" key="3">
    <source>
        <dbReference type="ARBA" id="ARBA00022448"/>
    </source>
</evidence>
<name>A0A164ZS46_9SYNE</name>
<dbReference type="CDD" id="cd11475">
    <property type="entry name" value="SLC5sbd_PutP"/>
    <property type="match status" value="1"/>
</dbReference>
<gene>
    <name evidence="15" type="ORF">FLM9_1242</name>
</gene>
<feature type="transmembrane region" description="Helical" evidence="14">
    <location>
        <begin position="415"/>
        <end position="434"/>
    </location>
</feature>
<comment type="subcellular location">
    <subcellularLocation>
        <location evidence="1 14">Cell membrane</location>
        <topology evidence="1 14">Multi-pass membrane protein</topology>
    </subcellularLocation>
</comment>
<dbReference type="GO" id="GO:0005886">
    <property type="term" value="C:plasma membrane"/>
    <property type="evidence" value="ECO:0007669"/>
    <property type="project" value="UniProtKB-SubCell"/>
</dbReference>
<evidence type="ECO:0000313" key="15">
    <source>
        <dbReference type="EMBL" id="SAY39179.1"/>
    </source>
</evidence>
<dbReference type="GO" id="GO:0015824">
    <property type="term" value="P:proline transport"/>
    <property type="evidence" value="ECO:0007669"/>
    <property type="project" value="UniProtKB-UniRule"/>
</dbReference>